<accession>A0ABT9C9Y4</accession>
<dbReference type="SUPFAM" id="SSF46785">
    <property type="entry name" value="Winged helix' DNA-binding domain"/>
    <property type="match status" value="1"/>
</dbReference>
<dbReference type="PRINTS" id="PR00598">
    <property type="entry name" value="HTHMARR"/>
</dbReference>
<dbReference type="PANTHER" id="PTHR42756">
    <property type="entry name" value="TRANSCRIPTIONAL REGULATOR, MARR"/>
    <property type="match status" value="1"/>
</dbReference>
<dbReference type="PANTHER" id="PTHR42756:SF1">
    <property type="entry name" value="TRANSCRIPTIONAL REPRESSOR OF EMRAB OPERON"/>
    <property type="match status" value="1"/>
</dbReference>
<protein>
    <submittedName>
        <fullName evidence="5">MarR family transcriptional regulator</fullName>
    </submittedName>
</protein>
<dbReference type="PROSITE" id="PS50995">
    <property type="entry name" value="HTH_MARR_2"/>
    <property type="match status" value="1"/>
</dbReference>
<dbReference type="InterPro" id="IPR000835">
    <property type="entry name" value="HTH_MarR-typ"/>
</dbReference>
<dbReference type="InterPro" id="IPR036388">
    <property type="entry name" value="WH-like_DNA-bd_sf"/>
</dbReference>
<keyword evidence="1" id="KW-0805">Transcription regulation</keyword>
<sequence length="144" mass="16639">MTRISNKEEQILSLLNGLGNKISPRFERCTGISSTRFEILHQLCQVDELNQSMLQKVLQIDGAAITRHLKQLEADGMVTRRRNPEDNRVTFVRLTEEGQARIAGYRAEKEILIQQILQHFSEEEINQLAGYLERMQNNMGEHFA</sequence>
<evidence type="ECO:0000256" key="1">
    <source>
        <dbReference type="ARBA" id="ARBA00023015"/>
    </source>
</evidence>
<dbReference type="InterPro" id="IPR011991">
    <property type="entry name" value="ArsR-like_HTH"/>
</dbReference>
<name>A0ABT9C9Y4_9BACL</name>
<dbReference type="CDD" id="cd00090">
    <property type="entry name" value="HTH_ARSR"/>
    <property type="match status" value="1"/>
</dbReference>
<comment type="caution">
    <text evidence="5">The sequence shown here is derived from an EMBL/GenBank/DDBJ whole genome shotgun (WGS) entry which is preliminary data.</text>
</comment>
<proteinExistence type="predicted"/>
<evidence type="ECO:0000256" key="2">
    <source>
        <dbReference type="ARBA" id="ARBA00023125"/>
    </source>
</evidence>
<dbReference type="RefSeq" id="WP_305023244.1">
    <property type="nucleotide sequence ID" value="NZ_JAUQTB010000002.1"/>
</dbReference>
<keyword evidence="2" id="KW-0238">DNA-binding</keyword>
<dbReference type="InterPro" id="IPR036390">
    <property type="entry name" value="WH_DNA-bd_sf"/>
</dbReference>
<dbReference type="EMBL" id="JAUQTB010000002">
    <property type="protein sequence ID" value="MDO7906066.1"/>
    <property type="molecule type" value="Genomic_DNA"/>
</dbReference>
<evidence type="ECO:0000256" key="3">
    <source>
        <dbReference type="ARBA" id="ARBA00023163"/>
    </source>
</evidence>
<keyword evidence="6" id="KW-1185">Reference proteome</keyword>
<feature type="domain" description="HTH marR-type" evidence="4">
    <location>
        <begin position="1"/>
        <end position="137"/>
    </location>
</feature>
<dbReference type="Pfam" id="PF01047">
    <property type="entry name" value="MarR"/>
    <property type="match status" value="1"/>
</dbReference>
<evidence type="ECO:0000313" key="5">
    <source>
        <dbReference type="EMBL" id="MDO7906066.1"/>
    </source>
</evidence>
<dbReference type="Gene3D" id="1.10.10.10">
    <property type="entry name" value="Winged helix-like DNA-binding domain superfamily/Winged helix DNA-binding domain"/>
    <property type="match status" value="1"/>
</dbReference>
<keyword evidence="3" id="KW-0804">Transcription</keyword>
<organism evidence="5 6">
    <name type="scientific">Paenibacillus lacisoli</name>
    <dbReference type="NCBI Taxonomy" id="3064525"/>
    <lineage>
        <taxon>Bacteria</taxon>
        <taxon>Bacillati</taxon>
        <taxon>Bacillota</taxon>
        <taxon>Bacilli</taxon>
        <taxon>Bacillales</taxon>
        <taxon>Paenibacillaceae</taxon>
        <taxon>Paenibacillus</taxon>
    </lineage>
</organism>
<evidence type="ECO:0000259" key="4">
    <source>
        <dbReference type="PROSITE" id="PS50995"/>
    </source>
</evidence>
<reference evidence="5 6" key="1">
    <citation type="submission" date="2023-07" db="EMBL/GenBank/DDBJ databases">
        <title>Paenibacillus sp. JX-17 nov. isolated from soil.</title>
        <authorList>
            <person name="Wan Y."/>
            <person name="Liu B."/>
        </authorList>
    </citation>
    <scope>NUCLEOTIDE SEQUENCE [LARGE SCALE GENOMIC DNA]</scope>
    <source>
        <strain evidence="5 6">JX-17</strain>
    </source>
</reference>
<evidence type="ECO:0000313" key="6">
    <source>
        <dbReference type="Proteomes" id="UP001240171"/>
    </source>
</evidence>
<dbReference type="Proteomes" id="UP001240171">
    <property type="component" value="Unassembled WGS sequence"/>
</dbReference>
<gene>
    <name evidence="5" type="ORF">Q5741_06490</name>
</gene>
<dbReference type="SMART" id="SM00347">
    <property type="entry name" value="HTH_MARR"/>
    <property type="match status" value="1"/>
</dbReference>